<dbReference type="KEGG" id="ano:RR32_01680"/>
<name>A0AB37D0H5_ACINO</name>
<accession>A0AB37D0H5</accession>
<proteinExistence type="predicted"/>
<evidence type="ECO:0000313" key="2">
    <source>
        <dbReference type="Proteomes" id="UP000325778"/>
    </source>
</evidence>
<sequence>MSIVLVTVYLDEDIPEYMNGVFRIGSVILEDDQGKETDHDGLVDNTDFHSLDNLKRTVADCLEVNNEIVVIGNN</sequence>
<organism evidence="1 2">
    <name type="scientific">Acinetobacter nosocomialis</name>
    <dbReference type="NCBI Taxonomy" id="106654"/>
    <lineage>
        <taxon>Bacteria</taxon>
        <taxon>Pseudomonadati</taxon>
        <taxon>Pseudomonadota</taxon>
        <taxon>Gammaproteobacteria</taxon>
        <taxon>Moraxellales</taxon>
        <taxon>Moraxellaceae</taxon>
        <taxon>Acinetobacter</taxon>
        <taxon>Acinetobacter calcoaceticus/baumannii complex</taxon>
    </lineage>
</organism>
<dbReference type="EMBL" id="CP045560">
    <property type="protein sequence ID" value="QGA45510.1"/>
    <property type="molecule type" value="Genomic_DNA"/>
</dbReference>
<reference evidence="1 2" key="1">
    <citation type="journal article" date="2021" name="MSphere">
        <title>Complete Genome Sequencing of Acinetobacter baumannii AC1633 and Acinetobacter nosocomialis AC1530 Unveils a Large Multidrug-Resistant Plasmid Encoding the NDM-1 and OXA-58 Carbapenemases.</title>
        <authorList>
            <person name="Alattraqchi A.G."/>
            <person name="Mohd Rani F."/>
            <person name="A. Rahman N.I."/>
            <person name="Ismail S."/>
            <person name="Cleary D.W."/>
            <person name="Clarke S.C."/>
            <person name="Yeo C.C."/>
        </authorList>
    </citation>
    <scope>NUCLEOTIDE SEQUENCE [LARGE SCALE GENOMIC DNA]</scope>
    <source>
        <strain evidence="1 2">AC1530</strain>
    </source>
</reference>
<dbReference type="AlphaFoldDB" id="A0AB37D0H5"/>
<dbReference type="RefSeq" id="WP_002051650.1">
    <property type="nucleotide sequence ID" value="NZ_CABMHW010000012.1"/>
</dbReference>
<protein>
    <submittedName>
        <fullName evidence="1">Uncharacterized protein</fullName>
    </submittedName>
</protein>
<dbReference type="Proteomes" id="UP000325778">
    <property type="component" value="Chromosome"/>
</dbReference>
<evidence type="ECO:0000313" key="1">
    <source>
        <dbReference type="EMBL" id="QGA45510.1"/>
    </source>
</evidence>
<gene>
    <name evidence="1" type="ORF">GD578_17660</name>
</gene>